<evidence type="ECO:0000256" key="5">
    <source>
        <dbReference type="ARBA" id="ARBA00022801"/>
    </source>
</evidence>
<dbReference type="CDD" id="cd16913">
    <property type="entry name" value="YkuD_like"/>
    <property type="match status" value="1"/>
</dbReference>
<dbReference type="STRING" id="1424294.Gferi_22950"/>
<dbReference type="SUPFAM" id="SSF54106">
    <property type="entry name" value="LysM domain"/>
    <property type="match status" value="3"/>
</dbReference>
<evidence type="ECO:0000256" key="6">
    <source>
        <dbReference type="ARBA" id="ARBA00022960"/>
    </source>
</evidence>
<evidence type="ECO:0000256" key="9">
    <source>
        <dbReference type="PROSITE-ProRule" id="PRU01373"/>
    </source>
</evidence>
<keyword evidence="6 9" id="KW-0133">Cell shape</keyword>
<evidence type="ECO:0000259" key="10">
    <source>
        <dbReference type="PROSITE" id="PS51782"/>
    </source>
</evidence>
<keyword evidence="5" id="KW-0378">Hydrolase</keyword>
<dbReference type="OrthoDB" id="9787225at2"/>
<dbReference type="PROSITE" id="PS52029">
    <property type="entry name" value="LD_TPASE"/>
    <property type="match status" value="1"/>
</dbReference>
<keyword evidence="7 9" id="KW-0573">Peptidoglycan synthesis</keyword>
<feature type="domain" description="LysM" evidence="10">
    <location>
        <begin position="131"/>
        <end position="175"/>
    </location>
</feature>
<evidence type="ECO:0000256" key="3">
    <source>
        <dbReference type="ARBA" id="ARBA00022676"/>
    </source>
</evidence>
<feature type="domain" description="LysM" evidence="10">
    <location>
        <begin position="15"/>
        <end position="59"/>
    </location>
</feature>
<dbReference type="Gene3D" id="3.10.350.10">
    <property type="entry name" value="LysM domain"/>
    <property type="match status" value="3"/>
</dbReference>
<dbReference type="Pfam" id="PF01476">
    <property type="entry name" value="LysM"/>
    <property type="match status" value="3"/>
</dbReference>
<keyword evidence="8 9" id="KW-0961">Cell wall biogenesis/degradation</keyword>
<comment type="pathway">
    <text evidence="1 9">Cell wall biogenesis; peptidoglycan biosynthesis.</text>
</comment>
<organism evidence="12 13">
    <name type="scientific">Geosporobacter ferrireducens</name>
    <dbReference type="NCBI Taxonomy" id="1424294"/>
    <lineage>
        <taxon>Bacteria</taxon>
        <taxon>Bacillati</taxon>
        <taxon>Bacillota</taxon>
        <taxon>Clostridia</taxon>
        <taxon>Peptostreptococcales</taxon>
        <taxon>Thermotaleaceae</taxon>
        <taxon>Geosporobacter</taxon>
    </lineage>
</organism>
<evidence type="ECO:0000259" key="11">
    <source>
        <dbReference type="PROSITE" id="PS52029"/>
    </source>
</evidence>
<evidence type="ECO:0000256" key="8">
    <source>
        <dbReference type="ARBA" id="ARBA00023316"/>
    </source>
</evidence>
<keyword evidence="3" id="KW-0328">Glycosyltransferase</keyword>
<evidence type="ECO:0000313" key="12">
    <source>
        <dbReference type="EMBL" id="AOT72145.1"/>
    </source>
</evidence>
<evidence type="ECO:0000256" key="2">
    <source>
        <dbReference type="ARBA" id="ARBA00005992"/>
    </source>
</evidence>
<dbReference type="UniPathway" id="UPA00219"/>
<proteinExistence type="inferred from homology"/>
<dbReference type="PANTHER" id="PTHR30582:SF24">
    <property type="entry name" value="L,D-TRANSPEPTIDASE ERFK_SRFK-RELATED"/>
    <property type="match status" value="1"/>
</dbReference>
<feature type="active site" description="Proton donor/acceptor" evidence="9">
    <location>
        <position position="249"/>
    </location>
</feature>
<feature type="active site" description="Nucleophile" evidence="9">
    <location>
        <position position="265"/>
    </location>
</feature>
<dbReference type="InterPro" id="IPR036779">
    <property type="entry name" value="LysM_dom_sf"/>
</dbReference>
<dbReference type="EMBL" id="CP017269">
    <property type="protein sequence ID" value="AOT72145.1"/>
    <property type="molecule type" value="Genomic_DNA"/>
</dbReference>
<dbReference type="GO" id="GO:0071972">
    <property type="term" value="F:peptidoglycan L,D-transpeptidase activity"/>
    <property type="evidence" value="ECO:0007669"/>
    <property type="project" value="TreeGrafter"/>
</dbReference>
<sequence length="289" mass="31531">MHSYVSLVQCPEGTVVYTIKTGDTLNRIAQQYNTTVQAIISSNPGIDPYRLFIGQQICIPQNLAVNCPAGSIPYVIKAGDTLGTIAQQYNTTVQAIININPQVDLNWIQVGQRICIPAVEPPVHVRCPQDNYYVIMPGDTFYGIAQYFNVSISELQQLNPNINPNYIIVGQAICIPVAPSPVRIEINKAAFTLTLYHNENVVKTYPVAIGKPSTPTPEGTFSTVNKQVNPGGPFGTRWIGLSKPSYGIHGTSNPASIGTMASNGCIRLHNRDVNELFNFVPVGTTVRIF</sequence>
<dbReference type="Proteomes" id="UP000095743">
    <property type="component" value="Chromosome"/>
</dbReference>
<dbReference type="GO" id="GO:0018104">
    <property type="term" value="P:peptidoglycan-protein cross-linking"/>
    <property type="evidence" value="ECO:0007669"/>
    <property type="project" value="TreeGrafter"/>
</dbReference>
<dbReference type="SUPFAM" id="SSF141523">
    <property type="entry name" value="L,D-transpeptidase catalytic domain-like"/>
    <property type="match status" value="1"/>
</dbReference>
<evidence type="ECO:0000256" key="7">
    <source>
        <dbReference type="ARBA" id="ARBA00022984"/>
    </source>
</evidence>
<dbReference type="GO" id="GO:0071555">
    <property type="term" value="P:cell wall organization"/>
    <property type="evidence" value="ECO:0007669"/>
    <property type="project" value="UniProtKB-UniRule"/>
</dbReference>
<dbReference type="InterPro" id="IPR005490">
    <property type="entry name" value="LD_TPept_cat_dom"/>
</dbReference>
<keyword evidence="4" id="KW-0808">Transferase</keyword>
<dbReference type="InterPro" id="IPR018392">
    <property type="entry name" value="LysM"/>
</dbReference>
<dbReference type="PANTHER" id="PTHR30582">
    <property type="entry name" value="L,D-TRANSPEPTIDASE"/>
    <property type="match status" value="1"/>
</dbReference>
<evidence type="ECO:0000256" key="4">
    <source>
        <dbReference type="ARBA" id="ARBA00022679"/>
    </source>
</evidence>
<dbReference type="InterPro" id="IPR038063">
    <property type="entry name" value="Transpep_catalytic_dom"/>
</dbReference>
<gene>
    <name evidence="12" type="ORF">Gferi_22950</name>
</gene>
<dbReference type="GO" id="GO:0016757">
    <property type="term" value="F:glycosyltransferase activity"/>
    <property type="evidence" value="ECO:0007669"/>
    <property type="project" value="UniProtKB-KW"/>
</dbReference>
<dbReference type="SMART" id="SM00257">
    <property type="entry name" value="LysM"/>
    <property type="match status" value="3"/>
</dbReference>
<keyword evidence="13" id="KW-1185">Reference proteome</keyword>
<reference evidence="12 13" key="1">
    <citation type="submission" date="2016-09" db="EMBL/GenBank/DDBJ databases">
        <title>Genomic analysis reveals versatility of anaerobic energy metabolism of Geosporobacter ferrireducens IRF9 of phylum Firmicutes.</title>
        <authorList>
            <person name="Kim S.-J."/>
        </authorList>
    </citation>
    <scope>NUCLEOTIDE SEQUENCE [LARGE SCALE GENOMIC DNA]</scope>
    <source>
        <strain evidence="12 13">IRF9</strain>
    </source>
</reference>
<dbReference type="GO" id="GO:0008360">
    <property type="term" value="P:regulation of cell shape"/>
    <property type="evidence" value="ECO:0007669"/>
    <property type="project" value="UniProtKB-UniRule"/>
</dbReference>
<dbReference type="AlphaFoldDB" id="A0A1D8GMN2"/>
<dbReference type="Gene3D" id="2.40.440.10">
    <property type="entry name" value="L,D-transpeptidase catalytic domain-like"/>
    <property type="match status" value="1"/>
</dbReference>
<feature type="domain" description="L,D-TPase catalytic" evidence="11">
    <location>
        <begin position="182"/>
        <end position="289"/>
    </location>
</feature>
<evidence type="ECO:0000313" key="13">
    <source>
        <dbReference type="Proteomes" id="UP000095743"/>
    </source>
</evidence>
<comment type="similarity">
    <text evidence="2">Belongs to the YkuD family.</text>
</comment>
<dbReference type="GO" id="GO:0005576">
    <property type="term" value="C:extracellular region"/>
    <property type="evidence" value="ECO:0007669"/>
    <property type="project" value="TreeGrafter"/>
</dbReference>
<dbReference type="InterPro" id="IPR050979">
    <property type="entry name" value="LD-transpeptidase"/>
</dbReference>
<dbReference type="CDD" id="cd00118">
    <property type="entry name" value="LysM"/>
    <property type="match status" value="3"/>
</dbReference>
<accession>A0A1D8GMN2</accession>
<dbReference type="Pfam" id="PF03734">
    <property type="entry name" value="YkuD"/>
    <property type="match status" value="1"/>
</dbReference>
<protein>
    <submittedName>
        <fullName evidence="12">Peptidoglycan-binding protein LysM</fullName>
    </submittedName>
</protein>
<evidence type="ECO:0000256" key="1">
    <source>
        <dbReference type="ARBA" id="ARBA00004752"/>
    </source>
</evidence>
<dbReference type="PROSITE" id="PS51782">
    <property type="entry name" value="LYSM"/>
    <property type="match status" value="3"/>
</dbReference>
<feature type="domain" description="LysM" evidence="10">
    <location>
        <begin position="72"/>
        <end position="116"/>
    </location>
</feature>
<dbReference type="KEGG" id="gfe:Gferi_22950"/>
<name>A0A1D8GMN2_9FIRM</name>